<organismHost>
    <name type="scientific">Synchiropus splendidus</name>
    <name type="common">Mandarinfish</name>
    <name type="synonym">Callionymus splendidus</name>
    <dbReference type="NCBI Taxonomy" id="270530"/>
</organismHost>
<dbReference type="EMBL" id="KX354211">
    <property type="protein sequence ID" value="APR73283.1"/>
    <property type="molecule type" value="Genomic_DNA"/>
</dbReference>
<proteinExistence type="predicted"/>
<dbReference type="GeneID" id="935394"/>
<dbReference type="RefSeq" id="NP_612243.1">
    <property type="nucleotide sequence ID" value="NC_003494.1"/>
</dbReference>
<evidence type="ECO:0000313" key="3">
    <source>
        <dbReference type="EMBL" id="APR73283.1"/>
    </source>
</evidence>
<name>A0A1L6KVL6_ISKNV</name>
<reference evidence="3" key="1">
    <citation type="journal article" date="2016" name="Dis. Aquat. Organ.">
        <title>Detection of infectious spleen and kidney necrosis virus (ISKNV) and turbot reddish body iridovirus (TRBIV) from archival ornamental fish samples.</title>
        <authorList>
            <person name="Go J."/>
            <person name="Waltzek T.B."/>
            <person name="Subramaniam K."/>
            <person name="Yun S.C."/>
            <person name="Groff J.M."/>
            <person name="Anderson I.G."/>
            <person name="Chong R."/>
            <person name="Shirley I."/>
            <person name="Schuh J.C."/>
            <person name="Handlinger J.H."/>
            <person name="Tweedie A."/>
            <person name="Whittington R.J."/>
        </authorList>
    </citation>
    <scope>NUCLEOTIDE SEQUENCE</scope>
    <source>
        <strain evidence="3">Case5</strain>
        <strain evidence="2">Case6</strain>
        <strain evidence="1">Case7</strain>
    </source>
</reference>
<evidence type="ECO:0000313" key="2">
    <source>
        <dbReference type="EMBL" id="APR73280.1"/>
    </source>
</evidence>
<dbReference type="EMBL" id="KX354209">
    <property type="protein sequence ID" value="APR73277.1"/>
    <property type="molecule type" value="Genomic_DNA"/>
</dbReference>
<dbReference type="EMBL" id="KX354210">
    <property type="protein sequence ID" value="APR73280.1"/>
    <property type="molecule type" value="Genomic_DNA"/>
</dbReference>
<organism evidence="3">
    <name type="scientific">Infectious spleen and kidney necrosis virus</name>
    <name type="common">ISKNV</name>
    <dbReference type="NCBI Taxonomy" id="180170"/>
    <lineage>
        <taxon>Viruses</taxon>
        <taxon>Varidnaviria</taxon>
        <taxon>Bamfordvirae</taxon>
        <taxon>Nucleocytoviricota</taxon>
        <taxon>Megaviricetes</taxon>
        <taxon>Pimascovirales</taxon>
        <taxon>Pimascovirales incertae sedis</taxon>
        <taxon>Iridoviridae</taxon>
        <taxon>Alphairidovirinae</taxon>
        <taxon>Megalocytivirus</taxon>
        <taxon>Megalocytivirus pagrus1</taxon>
    </lineage>
</organism>
<dbReference type="KEGG" id="vg:935394"/>
<organismHost>
    <name type="scientific">Siniperca chuatsi</name>
    <name type="common">Mandarin fish</name>
    <dbReference type="NCBI Taxonomy" id="119488"/>
</organismHost>
<sequence>MPMTWRYAHRWCCNVSRTCCCIRTPGIRCLSILMIVPSLM</sequence>
<evidence type="ECO:0000313" key="1">
    <source>
        <dbReference type="EMBL" id="APR73277.1"/>
    </source>
</evidence>
<protein>
    <submittedName>
        <fullName evidence="3">ORF021L</fullName>
    </submittedName>
</protein>
<accession>A0A1L6KVL6</accession>